<feature type="transmembrane region" description="Helical" evidence="1">
    <location>
        <begin position="20"/>
        <end position="39"/>
    </location>
</feature>
<organism evidence="2 3">
    <name type="scientific">Streptococcus rupicaprae</name>
    <dbReference type="NCBI Taxonomy" id="759619"/>
    <lineage>
        <taxon>Bacteria</taxon>
        <taxon>Bacillati</taxon>
        <taxon>Bacillota</taxon>
        <taxon>Bacilli</taxon>
        <taxon>Lactobacillales</taxon>
        <taxon>Streptococcaceae</taxon>
        <taxon>Streptococcus</taxon>
    </lineage>
</organism>
<reference evidence="2 3" key="1">
    <citation type="submission" date="2024-06" db="EMBL/GenBank/DDBJ databases">
        <title>Genomic Encyclopedia of Type Strains, Phase IV (KMG-IV): sequencing the most valuable type-strain genomes for metagenomic binning, comparative biology and taxonomic classification.</title>
        <authorList>
            <person name="Goeker M."/>
        </authorList>
    </citation>
    <scope>NUCLEOTIDE SEQUENCE [LARGE SCALE GENOMIC DNA]</scope>
    <source>
        <strain evidence="2 3">DSM 28303</strain>
    </source>
</reference>
<dbReference type="EMBL" id="JBEPLO010000003">
    <property type="protein sequence ID" value="MET3557373.1"/>
    <property type="molecule type" value="Genomic_DNA"/>
</dbReference>
<feature type="transmembrane region" description="Helical" evidence="1">
    <location>
        <begin position="227"/>
        <end position="252"/>
    </location>
</feature>
<feature type="transmembrane region" description="Helical" evidence="1">
    <location>
        <begin position="192"/>
        <end position="215"/>
    </location>
</feature>
<evidence type="ECO:0000256" key="1">
    <source>
        <dbReference type="SAM" id="Phobius"/>
    </source>
</evidence>
<feature type="transmembrane region" description="Helical" evidence="1">
    <location>
        <begin position="159"/>
        <end position="180"/>
    </location>
</feature>
<feature type="transmembrane region" description="Helical" evidence="1">
    <location>
        <begin position="396"/>
        <end position="414"/>
    </location>
</feature>
<gene>
    <name evidence="2" type="ORF">ABID29_000482</name>
</gene>
<evidence type="ECO:0008006" key="4">
    <source>
        <dbReference type="Google" id="ProtNLM"/>
    </source>
</evidence>
<comment type="caution">
    <text evidence="2">The sequence shown here is derived from an EMBL/GenBank/DDBJ whole genome shotgun (WGS) entry which is preliminary data.</text>
</comment>
<keyword evidence="1" id="KW-0472">Membrane</keyword>
<proteinExistence type="predicted"/>
<feature type="transmembrane region" description="Helical" evidence="1">
    <location>
        <begin position="100"/>
        <end position="124"/>
    </location>
</feature>
<feature type="transmembrane region" description="Helical" evidence="1">
    <location>
        <begin position="131"/>
        <end position="153"/>
    </location>
</feature>
<evidence type="ECO:0000313" key="3">
    <source>
        <dbReference type="Proteomes" id="UP001549122"/>
    </source>
</evidence>
<dbReference type="InterPro" id="IPR011470">
    <property type="entry name" value="DUF1576"/>
</dbReference>
<feature type="transmembrane region" description="Helical" evidence="1">
    <location>
        <begin position="60"/>
        <end position="80"/>
    </location>
</feature>
<protein>
    <recommendedName>
        <fullName evidence="4">DUF1576 domain-containing protein</fullName>
    </recommendedName>
</protein>
<keyword evidence="3" id="KW-1185">Reference proteome</keyword>
<feature type="transmembrane region" description="Helical" evidence="1">
    <location>
        <begin position="364"/>
        <end position="384"/>
    </location>
</feature>
<name>A0ABV2FFN1_9STRE</name>
<keyword evidence="1" id="KW-1133">Transmembrane helix</keyword>
<keyword evidence="1" id="KW-0812">Transmembrane</keyword>
<accession>A0ABV2FFN1</accession>
<dbReference type="Proteomes" id="UP001549122">
    <property type="component" value="Unassembled WGS sequence"/>
</dbReference>
<sequence>MKKTLLRRELQLDWEKDYLLLLAIATFVFALFTPARTTWWEDYWYLLTHQTYLIHDFFEVAGSSATFVNLALHFGVAYYLNVRNNLTHLTGFQLASIGIFAGHSLFGTHLLNILPIIIGVILYARKSGQSFKLYTSVSLFATCTAPTVSYLMFANGGNLVSLLAGFAFGIGLGFITPPLAEDFLKFHQGYTLYNIGFTGGVIGLFIYACLRYFGLEIPSVQLVSTDAHGYILVYLIAICMFMLTLAAVGLDFQDFKTKFIKLNRRVGRLPDDFVIKYGRRTTFFNMGLLGMVYLSILLVLGVRLNGPIAGGLLSVIGFAGFGKHLRNTLPIAAGILLAAYFSDKSFASLGFALSLLFGTSLAPIAGYYGIIVGMIAGFLQFNVAQSVIDLHLGLSLYNNGFSSGFVAAFMIPVLENFTWTKASSIE</sequence>
<dbReference type="Pfam" id="PF07613">
    <property type="entry name" value="DUF1576"/>
    <property type="match status" value="2"/>
</dbReference>
<feature type="transmembrane region" description="Helical" evidence="1">
    <location>
        <begin position="283"/>
        <end position="302"/>
    </location>
</feature>
<dbReference type="RefSeq" id="WP_354364130.1">
    <property type="nucleotide sequence ID" value="NZ_JBEPLO010000003.1"/>
</dbReference>
<evidence type="ECO:0000313" key="2">
    <source>
        <dbReference type="EMBL" id="MET3557373.1"/>
    </source>
</evidence>